<dbReference type="EMBL" id="MU253872">
    <property type="protein sequence ID" value="KAG9244978.1"/>
    <property type="molecule type" value="Genomic_DNA"/>
</dbReference>
<dbReference type="Proteomes" id="UP000887226">
    <property type="component" value="Unassembled WGS sequence"/>
</dbReference>
<dbReference type="OrthoDB" id="5281164at2759"/>
<sequence>RAVCRYFHNALRPLSREELLEAESQPFATTHQLYVCAFCGRMRPAGRFADDMQSGIRGKTGWNAATRSCLDCGLQRRGGAQG</sequence>
<organism evidence="1 2">
    <name type="scientific">Calycina marina</name>
    <dbReference type="NCBI Taxonomy" id="1763456"/>
    <lineage>
        <taxon>Eukaryota</taxon>
        <taxon>Fungi</taxon>
        <taxon>Dikarya</taxon>
        <taxon>Ascomycota</taxon>
        <taxon>Pezizomycotina</taxon>
        <taxon>Leotiomycetes</taxon>
        <taxon>Helotiales</taxon>
        <taxon>Pezizellaceae</taxon>
        <taxon>Calycina</taxon>
    </lineage>
</organism>
<reference evidence="1" key="1">
    <citation type="journal article" date="2021" name="IMA Fungus">
        <title>Genomic characterization of three marine fungi, including Emericellopsis atlantica sp. nov. with signatures of a generalist lifestyle and marine biomass degradation.</title>
        <authorList>
            <person name="Hagestad O.C."/>
            <person name="Hou L."/>
            <person name="Andersen J.H."/>
            <person name="Hansen E.H."/>
            <person name="Altermark B."/>
            <person name="Li C."/>
            <person name="Kuhnert E."/>
            <person name="Cox R.J."/>
            <person name="Crous P.W."/>
            <person name="Spatafora J.W."/>
            <person name="Lail K."/>
            <person name="Amirebrahimi M."/>
            <person name="Lipzen A."/>
            <person name="Pangilinan J."/>
            <person name="Andreopoulos W."/>
            <person name="Hayes R.D."/>
            <person name="Ng V."/>
            <person name="Grigoriev I.V."/>
            <person name="Jackson S.A."/>
            <person name="Sutton T.D.S."/>
            <person name="Dobson A.D.W."/>
            <person name="Rama T."/>
        </authorList>
    </citation>
    <scope>NUCLEOTIDE SEQUENCE</scope>
    <source>
        <strain evidence="1">TRa3180A</strain>
    </source>
</reference>
<gene>
    <name evidence="1" type="ORF">BJ878DRAFT_387260</name>
</gene>
<keyword evidence="2" id="KW-1185">Reference proteome</keyword>
<accession>A0A9P8CFA7</accession>
<feature type="non-terminal residue" evidence="1">
    <location>
        <position position="82"/>
    </location>
</feature>
<protein>
    <submittedName>
        <fullName evidence="1">Uncharacterized protein</fullName>
    </submittedName>
</protein>
<evidence type="ECO:0000313" key="1">
    <source>
        <dbReference type="EMBL" id="KAG9244978.1"/>
    </source>
</evidence>
<proteinExistence type="predicted"/>
<comment type="caution">
    <text evidence="1">The sequence shown here is derived from an EMBL/GenBank/DDBJ whole genome shotgun (WGS) entry which is preliminary data.</text>
</comment>
<dbReference type="AlphaFoldDB" id="A0A9P8CFA7"/>
<name>A0A9P8CFA7_9HELO</name>
<evidence type="ECO:0000313" key="2">
    <source>
        <dbReference type="Proteomes" id="UP000887226"/>
    </source>
</evidence>
<feature type="non-terminal residue" evidence="1">
    <location>
        <position position="1"/>
    </location>
</feature>